<evidence type="ECO:0000256" key="2">
    <source>
        <dbReference type="ARBA" id="ARBA00012513"/>
    </source>
</evidence>
<feature type="repeat" description="WD" evidence="11">
    <location>
        <begin position="1309"/>
        <end position="1343"/>
    </location>
</feature>
<organism evidence="14 15">
    <name type="scientific">Parthenolecanium corni</name>
    <dbReference type="NCBI Taxonomy" id="536013"/>
    <lineage>
        <taxon>Eukaryota</taxon>
        <taxon>Metazoa</taxon>
        <taxon>Ecdysozoa</taxon>
        <taxon>Arthropoda</taxon>
        <taxon>Hexapoda</taxon>
        <taxon>Insecta</taxon>
        <taxon>Pterygota</taxon>
        <taxon>Neoptera</taxon>
        <taxon>Paraneoptera</taxon>
        <taxon>Hemiptera</taxon>
        <taxon>Sternorrhyncha</taxon>
        <taxon>Coccoidea</taxon>
        <taxon>Coccidae</taxon>
        <taxon>Parthenolecanium</taxon>
    </lineage>
</organism>
<dbReference type="PROSITE" id="PS50011">
    <property type="entry name" value="PROTEIN_KINASE_DOM"/>
    <property type="match status" value="1"/>
</dbReference>
<dbReference type="GO" id="GO:0006623">
    <property type="term" value="P:protein targeting to vacuole"/>
    <property type="evidence" value="ECO:0007669"/>
    <property type="project" value="TreeGrafter"/>
</dbReference>
<dbReference type="InterPro" id="IPR011989">
    <property type="entry name" value="ARM-like"/>
</dbReference>
<feature type="domain" description="Protein kinase" evidence="13">
    <location>
        <begin position="26"/>
        <end position="312"/>
    </location>
</feature>
<accession>A0AAN9TJP2</accession>
<dbReference type="PROSITE" id="PS50077">
    <property type="entry name" value="HEAT_REPEAT"/>
    <property type="match status" value="2"/>
</dbReference>
<keyword evidence="15" id="KW-1185">Reference proteome</keyword>
<keyword evidence="7" id="KW-0547">Nucleotide-binding</keyword>
<keyword evidence="5" id="KW-0808">Transferase</keyword>
<reference evidence="14 15" key="1">
    <citation type="submission" date="2024-03" db="EMBL/GenBank/DDBJ databases">
        <title>Adaptation during the transition from Ophiocordyceps entomopathogen to insect associate is accompanied by gene loss and intensified selection.</title>
        <authorList>
            <person name="Ward C.M."/>
            <person name="Onetto C.A."/>
            <person name="Borneman A.R."/>
        </authorList>
    </citation>
    <scope>NUCLEOTIDE SEQUENCE [LARGE SCALE GENOMIC DNA]</scope>
    <source>
        <strain evidence="14">AWRI1</strain>
        <tissue evidence="14">Single Adult Female</tissue>
    </source>
</reference>
<dbReference type="GO" id="GO:0005776">
    <property type="term" value="C:autophagosome"/>
    <property type="evidence" value="ECO:0007669"/>
    <property type="project" value="UniProtKB-SubCell"/>
</dbReference>
<dbReference type="PROSITE" id="PS00108">
    <property type="entry name" value="PROTEIN_KINASE_ST"/>
    <property type="match status" value="1"/>
</dbReference>
<dbReference type="GO" id="GO:0004674">
    <property type="term" value="F:protein serine/threonine kinase activity"/>
    <property type="evidence" value="ECO:0007669"/>
    <property type="project" value="UniProtKB-KW"/>
</dbReference>
<dbReference type="SUPFAM" id="SSF48371">
    <property type="entry name" value="ARM repeat"/>
    <property type="match status" value="1"/>
</dbReference>
<dbReference type="Pfam" id="PF00069">
    <property type="entry name" value="Pkinase"/>
    <property type="match status" value="1"/>
</dbReference>
<evidence type="ECO:0000256" key="3">
    <source>
        <dbReference type="ARBA" id="ARBA00022527"/>
    </source>
</evidence>
<dbReference type="GO" id="GO:0045324">
    <property type="term" value="P:late endosome to vacuole transport"/>
    <property type="evidence" value="ECO:0007669"/>
    <property type="project" value="InterPro"/>
</dbReference>
<evidence type="ECO:0000256" key="9">
    <source>
        <dbReference type="ARBA" id="ARBA00022840"/>
    </source>
</evidence>
<dbReference type="InterPro" id="IPR008271">
    <property type="entry name" value="Ser/Thr_kinase_AS"/>
</dbReference>
<dbReference type="InterPro" id="IPR001680">
    <property type="entry name" value="WD40_rpt"/>
</dbReference>
<dbReference type="GO" id="GO:0005770">
    <property type="term" value="C:late endosome"/>
    <property type="evidence" value="ECO:0007669"/>
    <property type="project" value="TreeGrafter"/>
</dbReference>
<dbReference type="InterPro" id="IPR045162">
    <property type="entry name" value="Vps15-like"/>
</dbReference>
<dbReference type="SMART" id="SM00320">
    <property type="entry name" value="WD40"/>
    <property type="match status" value="4"/>
</dbReference>
<name>A0AAN9TJP2_9HEMI</name>
<dbReference type="CDD" id="cd13980">
    <property type="entry name" value="STKc_Vps15"/>
    <property type="match status" value="1"/>
</dbReference>
<dbReference type="InterPro" id="IPR055231">
    <property type="entry name" value="2AA_helical"/>
</dbReference>
<gene>
    <name evidence="14" type="ORF">V9T40_002893</name>
</gene>
<evidence type="ECO:0000256" key="11">
    <source>
        <dbReference type="PROSITE-ProRule" id="PRU00221"/>
    </source>
</evidence>
<evidence type="ECO:0000256" key="10">
    <source>
        <dbReference type="PROSITE-ProRule" id="PRU00103"/>
    </source>
</evidence>
<evidence type="ECO:0000313" key="14">
    <source>
        <dbReference type="EMBL" id="KAK7591280.1"/>
    </source>
</evidence>
<dbReference type="InterPro" id="IPR036322">
    <property type="entry name" value="WD40_repeat_dom_sf"/>
</dbReference>
<comment type="subcellular location">
    <subcellularLocation>
        <location evidence="1">Cytoplasmic vesicle</location>
        <location evidence="1">Autophagosome</location>
    </subcellularLocation>
</comment>
<evidence type="ECO:0000256" key="6">
    <source>
        <dbReference type="ARBA" id="ARBA00022737"/>
    </source>
</evidence>
<evidence type="ECO:0000259" key="13">
    <source>
        <dbReference type="PROSITE" id="PS50011"/>
    </source>
</evidence>
<dbReference type="GO" id="GO:0016236">
    <property type="term" value="P:macroautophagy"/>
    <property type="evidence" value="ECO:0007669"/>
    <property type="project" value="InterPro"/>
</dbReference>
<dbReference type="Pfam" id="PF00400">
    <property type="entry name" value="WD40"/>
    <property type="match status" value="2"/>
</dbReference>
<dbReference type="EC" id="2.7.11.1" evidence="2"/>
<dbReference type="GO" id="GO:0034272">
    <property type="term" value="C:phosphatidylinositol 3-kinase complex, class III, type II"/>
    <property type="evidence" value="ECO:0007669"/>
    <property type="project" value="TreeGrafter"/>
</dbReference>
<dbReference type="Gene3D" id="2.130.10.10">
    <property type="entry name" value="YVTN repeat-like/Quinoprotein amine dehydrogenase"/>
    <property type="match status" value="2"/>
</dbReference>
<dbReference type="InterPro" id="IPR016024">
    <property type="entry name" value="ARM-type_fold"/>
</dbReference>
<feature type="region of interest" description="Disordered" evidence="12">
    <location>
        <begin position="1286"/>
        <end position="1312"/>
    </location>
</feature>
<feature type="repeat" description="HEAT" evidence="10">
    <location>
        <begin position="457"/>
        <end position="486"/>
    </location>
</feature>
<feature type="repeat" description="WD" evidence="11">
    <location>
        <begin position="962"/>
        <end position="994"/>
    </location>
</feature>
<dbReference type="SUPFAM" id="SSF56112">
    <property type="entry name" value="Protein kinase-like (PK-like)"/>
    <property type="match status" value="1"/>
</dbReference>
<keyword evidence="6" id="KW-0677">Repeat</keyword>
<dbReference type="Gene3D" id="1.25.10.10">
    <property type="entry name" value="Leucine-rich Repeat Variant"/>
    <property type="match status" value="1"/>
</dbReference>
<proteinExistence type="predicted"/>
<evidence type="ECO:0000256" key="4">
    <source>
        <dbReference type="ARBA" id="ARBA00022574"/>
    </source>
</evidence>
<dbReference type="PROSITE" id="PS50082">
    <property type="entry name" value="WD_REPEATS_2"/>
    <property type="match status" value="2"/>
</dbReference>
<dbReference type="SUPFAM" id="SSF50978">
    <property type="entry name" value="WD40 repeat-like"/>
    <property type="match status" value="1"/>
</dbReference>
<dbReference type="InterPro" id="IPR015943">
    <property type="entry name" value="WD40/YVTN_repeat-like_dom_sf"/>
</dbReference>
<evidence type="ECO:0000256" key="1">
    <source>
        <dbReference type="ARBA" id="ARBA00004419"/>
    </source>
</evidence>
<dbReference type="InterPro" id="IPR021133">
    <property type="entry name" value="HEAT_type_2"/>
</dbReference>
<feature type="repeat" description="HEAT" evidence="10">
    <location>
        <begin position="412"/>
        <end position="449"/>
    </location>
</feature>
<sequence>MGNQLVGVAPSQIFPVEHYLTHHPNLTFEKNLGSTRFFKVARAESNEGLIVVKVFVLHDLSILLQPYQQRVEEIRVKLDSAFNCLPFRKAILGNGAAFLMREYVKYNLYDRISTRPFLAPIEKKWIAFQILCALHQSHKVGVCHGDIKLENIMVTSWHWVLLTDFASFKPTLLPNDNPSEFSFFFDTSRRRTCYIAPERFVANPNPDSNMFLLHEDKNDELTPAMDIFSAGCVLAELFSDGHPPFDLSQLLAYRSAEDEDYPLDFLNDIDDINIRNLIKAMTQRDPSKRLSAELYLDSERKRIFPEYFYSFFQSYMLIFSSPQILSPDEKVERLHKDILNVIKLLKRAEADENGISEDDDLNEFDCEALILITTLVTSCVRGLRFSSSKEHVLEILYHLSVHTAEETILDRILPYIIFLLQDECPRVRVLAIHTVNKCLMLIDNVPVRDANIFPEYILPALSPIVQDEAVAVRVALAQCIAQLAESSLRFLERSQLNTFERLEVPRHSYESELANLHDTVQQYVSSLLTDQQNIVKRTLIENGIVKLCLFFGVHKSNDVLLSHMITFLNDKVDKQLRGSFFDCIAGVAGFVGFYGSPILTPLLQQGFTDSEEFVVRKTINAMSALTELGLLPKSAIYDLLKDTVCFLIHPNLWIRWAEVGFLGKLEKSLSRVDIMSRVLPILEPYLDHIIIQLEKPNIVLNSLRHQISRIVYDSTVKYHDIDLFLQTLMERQKGRKGCVTAHIPSALLIPNSSKQNTTFKNFFRRLYSEGMNDKVEEKLLLISDHLRKLHKYLMNHDQQNKCTGKIDIGPLLHKIKYHTIKFDKSEISKESQSGISKRRLNSEESHLVGNMNEDWRHMFGISSSVPKNNQTLHEFLHESNSSKKSETFLSIENSFDADNAQESSYIQYRHPPCRTELAKLIRRKQEQYETSVMAKDWEENETWLPSLPPPGWKIHSSLVAHLHEHKSSVNKLVAIAGTNLFASCSSDSLVRLWDCSKMEGPSFVNRSRQSYNARSGSLNSMTICRNNQSLAYVCSQGSVTLLNMAPGSCKMTVLDSRFSSEDEGCAVDIAYFDPGSQAVLVYATVYGYVIGWDTRANRTAWEIKNKSREGVITAMCMDTVQSCLILGTGCGYHTCIDLRFRLPISTVVHPYSARVRKIIRHPRQASWIISSVQGNNEVSVWDMETTNQHLSLWASNTPPLSKANDDQHSICAMYTYCGERSNMLLCGGTDQRIRQWCLKPCVDECQVIMPSASDASTKISYSYDDRLVDGTRVIQEHNQVLEKKDLQSDAERQVMTDSTELVPGPKESPAGHRDMITDITMCRTPSQCFLVSSSRDGVIKVWK</sequence>
<dbReference type="InterPro" id="IPR000719">
    <property type="entry name" value="Prot_kinase_dom"/>
</dbReference>
<dbReference type="PANTHER" id="PTHR17583">
    <property type="entry name" value="PHOSPHOINOSITIDE 3-KINASE REGULATORY SUBUNIT 4"/>
    <property type="match status" value="1"/>
</dbReference>
<dbReference type="PANTHER" id="PTHR17583:SF0">
    <property type="entry name" value="PHOSPHOINOSITIDE 3-KINASE REGULATORY SUBUNIT 4"/>
    <property type="match status" value="1"/>
</dbReference>
<dbReference type="FunFam" id="1.10.510.10:FF:000497">
    <property type="entry name" value="Phosphoinositide 3-kinase regulatory subunit"/>
    <property type="match status" value="1"/>
</dbReference>
<dbReference type="GO" id="GO:0034271">
    <property type="term" value="C:phosphatidylinositol 3-kinase complex, class III, type I"/>
    <property type="evidence" value="ECO:0007669"/>
    <property type="project" value="TreeGrafter"/>
</dbReference>
<dbReference type="InterPro" id="IPR011009">
    <property type="entry name" value="Kinase-like_dom_sf"/>
</dbReference>
<evidence type="ECO:0000256" key="8">
    <source>
        <dbReference type="ARBA" id="ARBA00022777"/>
    </source>
</evidence>
<dbReference type="SMART" id="SM00220">
    <property type="entry name" value="S_TKc"/>
    <property type="match status" value="1"/>
</dbReference>
<comment type="caution">
    <text evidence="14">The sequence shown here is derived from an EMBL/GenBank/DDBJ whole genome shotgun (WGS) entry which is preliminary data.</text>
</comment>
<dbReference type="EMBL" id="JBBCAQ010000022">
    <property type="protein sequence ID" value="KAK7591280.1"/>
    <property type="molecule type" value="Genomic_DNA"/>
</dbReference>
<keyword evidence="4 11" id="KW-0853">WD repeat</keyword>
<evidence type="ECO:0000256" key="5">
    <source>
        <dbReference type="ARBA" id="ARBA00022679"/>
    </source>
</evidence>
<keyword evidence="9" id="KW-0067">ATP-binding</keyword>
<dbReference type="PROSITE" id="PS50294">
    <property type="entry name" value="WD_REPEATS_REGION"/>
    <property type="match status" value="2"/>
</dbReference>
<dbReference type="Gene3D" id="1.10.510.10">
    <property type="entry name" value="Transferase(Phosphotransferase) domain 1"/>
    <property type="match status" value="1"/>
</dbReference>
<keyword evidence="3" id="KW-0723">Serine/threonine-protein kinase</keyword>
<evidence type="ECO:0000256" key="7">
    <source>
        <dbReference type="ARBA" id="ARBA00022741"/>
    </source>
</evidence>
<evidence type="ECO:0000256" key="12">
    <source>
        <dbReference type="SAM" id="MobiDB-lite"/>
    </source>
</evidence>
<protein>
    <recommendedName>
        <fullName evidence="2">non-specific serine/threonine protein kinase</fullName>
        <ecNumber evidence="2">2.7.11.1</ecNumber>
    </recommendedName>
</protein>
<dbReference type="GO" id="GO:0005524">
    <property type="term" value="F:ATP binding"/>
    <property type="evidence" value="ECO:0007669"/>
    <property type="project" value="UniProtKB-KW"/>
</dbReference>
<dbReference type="Pfam" id="PF22956">
    <property type="entry name" value="VPS15-like_hel"/>
    <property type="match status" value="1"/>
</dbReference>
<dbReference type="Proteomes" id="UP001367676">
    <property type="component" value="Unassembled WGS sequence"/>
</dbReference>
<evidence type="ECO:0000313" key="15">
    <source>
        <dbReference type="Proteomes" id="UP001367676"/>
    </source>
</evidence>
<keyword evidence="8" id="KW-0418">Kinase</keyword>
<dbReference type="GO" id="GO:0071561">
    <property type="term" value="C:nucleus-vacuole junction"/>
    <property type="evidence" value="ECO:0007669"/>
    <property type="project" value="TreeGrafter"/>
</dbReference>